<evidence type="ECO:0000313" key="9">
    <source>
        <dbReference type="EMBL" id="GGC82279.1"/>
    </source>
</evidence>
<evidence type="ECO:0000256" key="2">
    <source>
        <dbReference type="ARBA" id="ARBA00007118"/>
    </source>
</evidence>
<keyword evidence="6" id="KW-0560">Oxidoreductase</keyword>
<evidence type="ECO:0000256" key="3">
    <source>
        <dbReference type="ARBA" id="ARBA00022630"/>
    </source>
</evidence>
<dbReference type="InterPro" id="IPR029479">
    <property type="entry name" value="Nitroreductase"/>
</dbReference>
<comment type="cofactor">
    <cofactor evidence="1">
        <name>FMN</name>
        <dbReference type="ChEBI" id="CHEBI:58210"/>
    </cofactor>
</comment>
<dbReference type="InterPro" id="IPR026021">
    <property type="entry name" value="YdjA-like"/>
</dbReference>
<accession>A0ABQ1NTD3</accession>
<dbReference type="Proteomes" id="UP000619534">
    <property type="component" value="Unassembled WGS sequence"/>
</dbReference>
<feature type="domain" description="Nitroreductase" evidence="8">
    <location>
        <begin position="7"/>
        <end position="170"/>
    </location>
</feature>
<dbReference type="SUPFAM" id="SSF55469">
    <property type="entry name" value="FMN-dependent nitroreductase-like"/>
    <property type="match status" value="1"/>
</dbReference>
<name>A0ABQ1NTD3_9BACI</name>
<dbReference type="CDD" id="cd02135">
    <property type="entry name" value="YdjA-like"/>
    <property type="match status" value="1"/>
</dbReference>
<keyword evidence="5" id="KW-0521">NADP</keyword>
<evidence type="ECO:0000256" key="6">
    <source>
        <dbReference type="ARBA" id="ARBA00023002"/>
    </source>
</evidence>
<evidence type="ECO:0000256" key="1">
    <source>
        <dbReference type="ARBA" id="ARBA00001917"/>
    </source>
</evidence>
<proteinExistence type="inferred from homology"/>
<evidence type="ECO:0000256" key="5">
    <source>
        <dbReference type="ARBA" id="ARBA00022857"/>
    </source>
</evidence>
<evidence type="ECO:0000313" key="10">
    <source>
        <dbReference type="Proteomes" id="UP000619534"/>
    </source>
</evidence>
<evidence type="ECO:0000259" key="8">
    <source>
        <dbReference type="Pfam" id="PF00881"/>
    </source>
</evidence>
<keyword evidence="10" id="KW-1185">Reference proteome</keyword>
<evidence type="ECO:0000256" key="4">
    <source>
        <dbReference type="ARBA" id="ARBA00022643"/>
    </source>
</evidence>
<sequence>MEIYEAIKQRRSIHDFKPQNVEESKLTSIFAGASWAPTHRMKEPWEVHIIQNKAVASYAERVTESYLRLGYAEGYDNDKQRKLMEGIKQHLLSIPHHAIIYMEKEKDLRLFEEDYAAVCAFIQNVQLLAWSHGVGGLWTTNPYIYDREFSRSCGIDPDLYKIVSVLQMGYPNRIPQPKRRTPIEQKVNFIND</sequence>
<comment type="similarity">
    <text evidence="2">Belongs to the nitroreductase family.</text>
</comment>
<evidence type="ECO:0000256" key="7">
    <source>
        <dbReference type="ARBA" id="ARBA00023027"/>
    </source>
</evidence>
<dbReference type="InterPro" id="IPR052530">
    <property type="entry name" value="NAD(P)H_nitroreductase"/>
</dbReference>
<dbReference type="RefSeq" id="WP_062441131.1">
    <property type="nucleotide sequence ID" value="NZ_BMCJ01000002.1"/>
</dbReference>
<keyword evidence="7" id="KW-0520">NAD</keyword>
<dbReference type="PANTHER" id="PTHR43821:SF1">
    <property type="entry name" value="NAD(P)H NITROREDUCTASE YDJA-RELATED"/>
    <property type="match status" value="1"/>
</dbReference>
<organism evidence="9 10">
    <name type="scientific">Thalassobacillus devorans</name>
    <dbReference type="NCBI Taxonomy" id="279813"/>
    <lineage>
        <taxon>Bacteria</taxon>
        <taxon>Bacillati</taxon>
        <taxon>Bacillota</taxon>
        <taxon>Bacilli</taxon>
        <taxon>Bacillales</taxon>
        <taxon>Bacillaceae</taxon>
        <taxon>Thalassobacillus</taxon>
    </lineage>
</organism>
<dbReference type="Pfam" id="PF00881">
    <property type="entry name" value="Nitroreductase"/>
    <property type="match status" value="1"/>
</dbReference>
<dbReference type="PANTHER" id="PTHR43821">
    <property type="entry name" value="NAD(P)H NITROREDUCTASE YDJA-RELATED"/>
    <property type="match status" value="1"/>
</dbReference>
<dbReference type="InterPro" id="IPR000415">
    <property type="entry name" value="Nitroreductase-like"/>
</dbReference>
<dbReference type="EMBL" id="BMCJ01000002">
    <property type="protein sequence ID" value="GGC82279.1"/>
    <property type="molecule type" value="Genomic_DNA"/>
</dbReference>
<reference evidence="10" key="1">
    <citation type="journal article" date="2019" name="Int. J. Syst. Evol. Microbiol.">
        <title>The Global Catalogue of Microorganisms (GCM) 10K type strain sequencing project: providing services to taxonomists for standard genome sequencing and annotation.</title>
        <authorList>
            <consortium name="The Broad Institute Genomics Platform"/>
            <consortium name="The Broad Institute Genome Sequencing Center for Infectious Disease"/>
            <person name="Wu L."/>
            <person name="Ma J."/>
        </authorList>
    </citation>
    <scope>NUCLEOTIDE SEQUENCE [LARGE SCALE GENOMIC DNA]</scope>
    <source>
        <strain evidence="10">CCM 7282</strain>
    </source>
</reference>
<dbReference type="Gene3D" id="3.40.109.10">
    <property type="entry name" value="NADH Oxidase"/>
    <property type="match status" value="1"/>
</dbReference>
<keyword evidence="4" id="KW-0288">FMN</keyword>
<protein>
    <submittedName>
        <fullName evidence="9">Nitroreductase</fullName>
    </submittedName>
</protein>
<gene>
    <name evidence="9" type="ORF">GCM10007216_11040</name>
</gene>
<keyword evidence="3" id="KW-0285">Flavoprotein</keyword>
<comment type="caution">
    <text evidence="9">The sequence shown here is derived from an EMBL/GenBank/DDBJ whole genome shotgun (WGS) entry which is preliminary data.</text>
</comment>